<keyword evidence="7" id="KW-0548">Nucleotidyltransferase</keyword>
<evidence type="ECO:0000256" key="10">
    <source>
        <dbReference type="ARBA" id="ARBA00022960"/>
    </source>
</evidence>
<evidence type="ECO:0000256" key="7">
    <source>
        <dbReference type="ARBA" id="ARBA00022695"/>
    </source>
</evidence>
<evidence type="ECO:0000256" key="11">
    <source>
        <dbReference type="ARBA" id="ARBA00022984"/>
    </source>
</evidence>
<gene>
    <name evidence="19" type="ORF">BO222_00235</name>
</gene>
<keyword evidence="6" id="KW-0808">Transferase</keyword>
<evidence type="ECO:0000256" key="14">
    <source>
        <dbReference type="ARBA" id="ARBA00023316"/>
    </source>
</evidence>
<keyword evidence="20" id="KW-1185">Reference proteome</keyword>
<keyword evidence="11" id="KW-0573">Peptidoglycan synthesis</keyword>
<keyword evidence="14" id="KW-0961">Cell wall biogenesis/degradation</keyword>
<evidence type="ECO:0000256" key="1">
    <source>
        <dbReference type="ARBA" id="ARBA00001946"/>
    </source>
</evidence>
<dbReference type="AlphaFoldDB" id="A0A1U7NJC5"/>
<dbReference type="Gene3D" id="2.160.10.10">
    <property type="entry name" value="Hexapeptide repeat proteins"/>
    <property type="match status" value="1"/>
</dbReference>
<evidence type="ECO:0000259" key="18">
    <source>
        <dbReference type="Pfam" id="PF12804"/>
    </source>
</evidence>
<comment type="catalytic activity">
    <reaction evidence="15">
        <text>alpha-D-glucosamine 1-phosphate + acetyl-CoA = N-acetyl-alpha-D-glucosamine 1-phosphate + CoA + H(+)</text>
        <dbReference type="Rhea" id="RHEA:13725"/>
        <dbReference type="ChEBI" id="CHEBI:15378"/>
        <dbReference type="ChEBI" id="CHEBI:57287"/>
        <dbReference type="ChEBI" id="CHEBI:57288"/>
        <dbReference type="ChEBI" id="CHEBI:57776"/>
        <dbReference type="ChEBI" id="CHEBI:58516"/>
        <dbReference type="EC" id="2.3.1.157"/>
    </reaction>
</comment>
<dbReference type="GeneID" id="82201679"/>
<feature type="domain" description="MobA-like NTP transferase" evidence="18">
    <location>
        <begin position="5"/>
        <end position="129"/>
    </location>
</feature>
<evidence type="ECO:0000256" key="9">
    <source>
        <dbReference type="ARBA" id="ARBA00022842"/>
    </source>
</evidence>
<evidence type="ECO:0000256" key="16">
    <source>
        <dbReference type="ARBA" id="ARBA00048493"/>
    </source>
</evidence>
<dbReference type="GO" id="GO:0008360">
    <property type="term" value="P:regulation of cell shape"/>
    <property type="evidence" value="ECO:0007669"/>
    <property type="project" value="UniProtKB-KW"/>
</dbReference>
<dbReference type="Pfam" id="PF00132">
    <property type="entry name" value="Hexapep"/>
    <property type="match status" value="1"/>
</dbReference>
<dbReference type="Gene3D" id="3.90.550.10">
    <property type="entry name" value="Spore Coat Polysaccharide Biosynthesis Protein SpsA, Chain A"/>
    <property type="match status" value="1"/>
</dbReference>
<evidence type="ECO:0000313" key="19">
    <source>
        <dbReference type="EMBL" id="OLU43356.1"/>
    </source>
</evidence>
<keyword evidence="12" id="KW-0511">Multifunctional enzyme</keyword>
<evidence type="ECO:0000256" key="2">
    <source>
        <dbReference type="ARBA" id="ARBA00004496"/>
    </source>
</evidence>
<comment type="caution">
    <text evidence="19">The sequence shown here is derived from an EMBL/GenBank/DDBJ whole genome shotgun (WGS) entry which is preliminary data.</text>
</comment>
<dbReference type="PANTHER" id="PTHR43584:SF3">
    <property type="entry name" value="BIFUNCTIONAL PROTEIN GLMU"/>
    <property type="match status" value="1"/>
</dbReference>
<dbReference type="SUPFAM" id="SSF51161">
    <property type="entry name" value="Trimeric LpxA-like enzymes"/>
    <property type="match status" value="1"/>
</dbReference>
<dbReference type="InterPro" id="IPR001451">
    <property type="entry name" value="Hexapep"/>
</dbReference>
<evidence type="ECO:0000256" key="13">
    <source>
        <dbReference type="ARBA" id="ARBA00023315"/>
    </source>
</evidence>
<evidence type="ECO:0000256" key="3">
    <source>
        <dbReference type="ARBA" id="ARBA00007707"/>
    </source>
</evidence>
<dbReference type="InterPro" id="IPR029044">
    <property type="entry name" value="Nucleotide-diphossugar_trans"/>
</dbReference>
<dbReference type="CDD" id="cd02540">
    <property type="entry name" value="GT2_GlmU_N_bac"/>
    <property type="match status" value="1"/>
</dbReference>
<comment type="subcellular location">
    <subcellularLocation>
        <location evidence="2">Cytoplasm</location>
    </subcellularLocation>
</comment>
<dbReference type="GO" id="GO:0019134">
    <property type="term" value="F:glucosamine-1-phosphate N-acetyltransferase activity"/>
    <property type="evidence" value="ECO:0007669"/>
    <property type="project" value="UniProtKB-EC"/>
</dbReference>
<keyword evidence="10" id="KW-0133">Cell shape</keyword>
<accession>A0A1U7NJC5</accession>
<evidence type="ECO:0000256" key="4">
    <source>
        <dbReference type="ARBA" id="ARBA00007947"/>
    </source>
</evidence>
<dbReference type="RefSeq" id="WP_075817340.1">
    <property type="nucleotide sequence ID" value="NZ_CAPNHH010000194.1"/>
</dbReference>
<dbReference type="GO" id="GO:0071555">
    <property type="term" value="P:cell wall organization"/>
    <property type="evidence" value="ECO:0007669"/>
    <property type="project" value="UniProtKB-KW"/>
</dbReference>
<dbReference type="OrthoDB" id="9775031at2"/>
<dbReference type="Proteomes" id="UP000186341">
    <property type="component" value="Unassembled WGS sequence"/>
</dbReference>
<dbReference type="EMBL" id="MPJW01000010">
    <property type="protein sequence ID" value="OLU43356.1"/>
    <property type="molecule type" value="Genomic_DNA"/>
</dbReference>
<keyword evidence="9" id="KW-0460">Magnesium</keyword>
<dbReference type="PANTHER" id="PTHR43584">
    <property type="entry name" value="NUCLEOTIDYL TRANSFERASE"/>
    <property type="match status" value="1"/>
</dbReference>
<evidence type="ECO:0000256" key="6">
    <source>
        <dbReference type="ARBA" id="ARBA00022679"/>
    </source>
</evidence>
<name>A0A1U7NJC5_9FIRM</name>
<comment type="catalytic activity">
    <reaction evidence="16">
        <text>N-acetyl-alpha-D-glucosamine 1-phosphate + UTP + H(+) = UDP-N-acetyl-alpha-D-glucosamine + diphosphate</text>
        <dbReference type="Rhea" id="RHEA:13509"/>
        <dbReference type="ChEBI" id="CHEBI:15378"/>
        <dbReference type="ChEBI" id="CHEBI:33019"/>
        <dbReference type="ChEBI" id="CHEBI:46398"/>
        <dbReference type="ChEBI" id="CHEBI:57705"/>
        <dbReference type="ChEBI" id="CHEBI:57776"/>
        <dbReference type="EC" id="2.7.7.23"/>
    </reaction>
</comment>
<evidence type="ECO:0000256" key="5">
    <source>
        <dbReference type="ARBA" id="ARBA00022490"/>
    </source>
</evidence>
<evidence type="ECO:0000256" key="15">
    <source>
        <dbReference type="ARBA" id="ARBA00048247"/>
    </source>
</evidence>
<dbReference type="GO" id="GO:0005737">
    <property type="term" value="C:cytoplasm"/>
    <property type="evidence" value="ECO:0007669"/>
    <property type="project" value="UniProtKB-SubCell"/>
</dbReference>
<dbReference type="InterPro" id="IPR011004">
    <property type="entry name" value="Trimer_LpxA-like_sf"/>
</dbReference>
<dbReference type="GO" id="GO:0003977">
    <property type="term" value="F:UDP-N-acetylglucosamine diphosphorylase activity"/>
    <property type="evidence" value="ECO:0007669"/>
    <property type="project" value="UniProtKB-EC"/>
</dbReference>
<evidence type="ECO:0000256" key="8">
    <source>
        <dbReference type="ARBA" id="ARBA00022723"/>
    </source>
</evidence>
<protein>
    <submittedName>
        <fullName evidence="19">UDP-N-acetylglucosamine diphosphorylase</fullName>
    </submittedName>
</protein>
<dbReference type="Pfam" id="PF12804">
    <property type="entry name" value="NTP_transf_3"/>
    <property type="match status" value="1"/>
</dbReference>
<evidence type="ECO:0000313" key="20">
    <source>
        <dbReference type="Proteomes" id="UP000186341"/>
    </source>
</evidence>
<proteinExistence type="inferred from homology"/>
<reference evidence="19 20" key="1">
    <citation type="submission" date="2016-11" db="EMBL/GenBank/DDBJ databases">
        <title>Description of two novel members of the family Erysipelotrichaceae: Ileibacterium lipovorans gen. nov., sp. nov. and Dubosiella newyorkensis, gen. nov., sp. nov.</title>
        <authorList>
            <person name="Cox L.M."/>
            <person name="Sohn J."/>
            <person name="Tyrrell K.L."/>
            <person name="Citron D.M."/>
            <person name="Lawson P.A."/>
            <person name="Patel N.B."/>
            <person name="Iizumi T."/>
            <person name="Perez-Perez G.I."/>
            <person name="Goldstein E.J."/>
            <person name="Blaser M.J."/>
        </authorList>
    </citation>
    <scope>NUCLEOTIDE SEQUENCE [LARGE SCALE GENOMIC DNA]</scope>
    <source>
        <strain evidence="19 20">NYU-BL-A3</strain>
    </source>
</reference>
<dbReference type="InterPro" id="IPR050065">
    <property type="entry name" value="GlmU-like"/>
</dbReference>
<evidence type="ECO:0000256" key="17">
    <source>
        <dbReference type="ARBA" id="ARBA00049628"/>
    </source>
</evidence>
<dbReference type="InterPro" id="IPR025877">
    <property type="entry name" value="MobA-like_NTP_Trfase"/>
</dbReference>
<organism evidence="19 20">
    <name type="scientific">Ileibacterium valens</name>
    <dbReference type="NCBI Taxonomy" id="1862668"/>
    <lineage>
        <taxon>Bacteria</taxon>
        <taxon>Bacillati</taxon>
        <taxon>Bacillota</taxon>
        <taxon>Erysipelotrichia</taxon>
        <taxon>Erysipelotrichales</taxon>
        <taxon>Erysipelotrichaceae</taxon>
        <taxon>Ileibacterium</taxon>
    </lineage>
</organism>
<dbReference type="SUPFAM" id="SSF53448">
    <property type="entry name" value="Nucleotide-diphospho-sugar transferases"/>
    <property type="match status" value="1"/>
</dbReference>
<comment type="function">
    <text evidence="17">Catalyzes the last two sequential reactions in the de novo biosynthetic pathway for UDP-N-acetylglucosamine (UDP-GlcNAc). The C-terminal domain catalyzes the transfer of acetyl group from acetyl coenzyme A to glucosamine-1-phosphate (GlcN-1-P) to produce N-acetylglucosamine-1-phosphate (GlcNAc-1-P), which is converted into UDP-GlcNAc by the transfer of uridine 5-monophosphate (from uridine 5-triphosphate), a reaction catalyzed by the N-terminal domain.</text>
</comment>
<keyword evidence="13" id="KW-0012">Acyltransferase</keyword>
<dbReference type="GO" id="GO:0009252">
    <property type="term" value="P:peptidoglycan biosynthetic process"/>
    <property type="evidence" value="ECO:0007669"/>
    <property type="project" value="UniProtKB-KW"/>
</dbReference>
<comment type="similarity">
    <text evidence="3">In the C-terminal section; belongs to the transferase hexapeptide repeat family.</text>
</comment>
<keyword evidence="5" id="KW-0963">Cytoplasm</keyword>
<sequence>MNKNAIVLAAGKGTRMKSELSKLLHPIIDRPMLAYTLEAIDQAGVNRVVIIDGYQAEQVEKAFPGREFALQEPQLGTGHAVMQAQSLKDEKGYTLVINGDGPCIQPETLNFLFDQAQGSALTLMSCIFDEGAHYGRILRDENGEFLAIREAKDCTEEEKKVNEINAGVYCFNNEDLFKSLQELTSSNAQNEYYLTDLVEILKGKGKKVKAIPIEDPDELQGINDPIELYAAYSWVKDRINQNWMKKGVQIVDPARTVIGKDVVIGHDVIIHPNTELLGSTVVGDYAEILPGSYLKNADVQEGEVVGPNAIRVSGK</sequence>
<keyword evidence="8" id="KW-0479">Metal-binding</keyword>
<evidence type="ECO:0000256" key="12">
    <source>
        <dbReference type="ARBA" id="ARBA00023268"/>
    </source>
</evidence>
<comment type="cofactor">
    <cofactor evidence="1">
        <name>Mg(2+)</name>
        <dbReference type="ChEBI" id="CHEBI:18420"/>
    </cofactor>
</comment>
<dbReference type="GO" id="GO:0046872">
    <property type="term" value="F:metal ion binding"/>
    <property type="evidence" value="ECO:0007669"/>
    <property type="project" value="UniProtKB-KW"/>
</dbReference>
<comment type="similarity">
    <text evidence="4">In the N-terminal section; belongs to the N-acetylglucosamine-1-phosphate uridyltransferase family.</text>
</comment>